<dbReference type="SUPFAM" id="SSF51735">
    <property type="entry name" value="NAD(P)-binding Rossmann-fold domains"/>
    <property type="match status" value="1"/>
</dbReference>
<sequence length="188" mass="20754">AGGEGIAAEVDHLDPEQVGRLVERVDADHGRLDILVNDIFGADHLWGFHQKMWDRPVEDGLRLLRLGIDTHAITSHKALPLLIRNPGGLVVEMTDGTAEANASYRWESGFYYDLAKWADIRMAQTLADEIKPYGCTAVALSPGWLRSEAMLETFGVTEETWRDATRAEPHFAISESPAYTGRAIVALA</sequence>
<reference evidence="2" key="1">
    <citation type="journal article" date="2019" name="Int. J. Syst. Evol. Microbiol.">
        <title>The Global Catalogue of Microorganisms (GCM) 10K type strain sequencing project: providing services to taxonomists for standard genome sequencing and annotation.</title>
        <authorList>
            <consortium name="The Broad Institute Genomics Platform"/>
            <consortium name="The Broad Institute Genome Sequencing Center for Infectious Disease"/>
            <person name="Wu L."/>
            <person name="Ma J."/>
        </authorList>
    </citation>
    <scope>NUCLEOTIDE SEQUENCE [LARGE SCALE GENOMIC DNA]</scope>
    <source>
        <strain evidence="2">JCM 31696</strain>
    </source>
</reference>
<dbReference type="Proteomes" id="UP001597083">
    <property type="component" value="Unassembled WGS sequence"/>
</dbReference>
<keyword evidence="2" id="KW-1185">Reference proteome</keyword>
<dbReference type="InterPro" id="IPR002347">
    <property type="entry name" value="SDR_fam"/>
</dbReference>
<dbReference type="InterPro" id="IPR036291">
    <property type="entry name" value="NAD(P)-bd_dom_sf"/>
</dbReference>
<proteinExistence type="predicted"/>
<protein>
    <submittedName>
        <fullName evidence="1">SDR family oxidoreductase</fullName>
    </submittedName>
</protein>
<feature type="non-terminal residue" evidence="1">
    <location>
        <position position="1"/>
    </location>
</feature>
<comment type="caution">
    <text evidence="1">The sequence shown here is derived from an EMBL/GenBank/DDBJ whole genome shotgun (WGS) entry which is preliminary data.</text>
</comment>
<accession>A0ABW3CEJ3</accession>
<dbReference type="Pfam" id="PF13561">
    <property type="entry name" value="adh_short_C2"/>
    <property type="match status" value="1"/>
</dbReference>
<organism evidence="1 2">
    <name type="scientific">Actinomadura adrarensis</name>
    <dbReference type="NCBI Taxonomy" id="1819600"/>
    <lineage>
        <taxon>Bacteria</taxon>
        <taxon>Bacillati</taxon>
        <taxon>Actinomycetota</taxon>
        <taxon>Actinomycetes</taxon>
        <taxon>Streptosporangiales</taxon>
        <taxon>Thermomonosporaceae</taxon>
        <taxon>Actinomadura</taxon>
    </lineage>
</organism>
<dbReference type="EMBL" id="JBHTIR010001083">
    <property type="protein sequence ID" value="MFD0852123.1"/>
    <property type="molecule type" value="Genomic_DNA"/>
</dbReference>
<evidence type="ECO:0000313" key="1">
    <source>
        <dbReference type="EMBL" id="MFD0852123.1"/>
    </source>
</evidence>
<dbReference type="PANTHER" id="PTHR44147">
    <property type="entry name" value="DEHYDROGENASE/REDUCTASE SDR FAMILY MEMBER 1"/>
    <property type="match status" value="1"/>
</dbReference>
<dbReference type="Gene3D" id="3.40.50.720">
    <property type="entry name" value="NAD(P)-binding Rossmann-like Domain"/>
    <property type="match status" value="1"/>
</dbReference>
<name>A0ABW3CEJ3_9ACTN</name>
<evidence type="ECO:0000313" key="2">
    <source>
        <dbReference type="Proteomes" id="UP001597083"/>
    </source>
</evidence>
<dbReference type="PANTHER" id="PTHR44147:SF2">
    <property type="entry name" value="DEHYDROGENASE_REDUCTASE SDR FAMILY MEMBER 1"/>
    <property type="match status" value="1"/>
</dbReference>
<feature type="non-terminal residue" evidence="1">
    <location>
        <position position="188"/>
    </location>
</feature>
<gene>
    <name evidence="1" type="ORF">ACFQ07_07820</name>
</gene>